<reference evidence="3" key="1">
    <citation type="submission" date="2025-08" db="UniProtKB">
        <authorList>
            <consortium name="RefSeq"/>
        </authorList>
    </citation>
    <scope>IDENTIFICATION</scope>
</reference>
<dbReference type="Proteomes" id="UP000515154">
    <property type="component" value="Linkage group LG2"/>
</dbReference>
<dbReference type="GO" id="GO:0010972">
    <property type="term" value="P:negative regulation of G2/M transition of mitotic cell cycle"/>
    <property type="evidence" value="ECO:0007669"/>
    <property type="project" value="TreeGrafter"/>
</dbReference>
<dbReference type="InterPro" id="IPR026187">
    <property type="entry name" value="Aven"/>
</dbReference>
<dbReference type="PANTHER" id="PTHR16524:SF2">
    <property type="entry name" value="CELL DEATH REGULATOR AVEN"/>
    <property type="match status" value="1"/>
</dbReference>
<dbReference type="AlphaFoldDB" id="A0A6P7TV26"/>
<sequence length="339" mass="38182">MRPDQHKQKKSQQYKKKHGIPTKGKEHKENKGQEHGTKKTESHLNHQKEDFTDVSDSEELDSVSKPLFRRRKLASNWDRYAPLPPEDEDDVKPQQIGVDFVSLLSQTADSLSQFRFKDEKEWEDEKSINSSVVALNCEKLAESLQCIPLHERLALPVSLFSPDQIDAFCTAAAAEEAKYVPDSGSTILQESLPVFSHKTIETILSTGFQVPETDEKWHIDLKHCIETTGETDLNENQDKSANIVEPKQTSNENDCKTSDIVLTQCETEVDALLSMGSSKTDVNMGNQQLMQNDTSCKQSKDEELAQINGPETLPKKTEKQYVSAATSSLEDWLDSVLDD</sequence>
<keyword evidence="2" id="KW-1185">Reference proteome</keyword>
<feature type="compositionally biased region" description="Basic residues" evidence="1">
    <location>
        <begin position="7"/>
        <end position="20"/>
    </location>
</feature>
<dbReference type="RefSeq" id="XP_029655608.1">
    <property type="nucleotide sequence ID" value="XM_029799748.2"/>
</dbReference>
<feature type="region of interest" description="Disordered" evidence="1">
    <location>
        <begin position="1"/>
        <end position="65"/>
    </location>
</feature>
<name>A0A6P7TV26_9MOLL</name>
<dbReference type="KEGG" id="osn:115229382"/>
<gene>
    <name evidence="3" type="primary">LOC115229382</name>
</gene>
<evidence type="ECO:0000256" key="1">
    <source>
        <dbReference type="SAM" id="MobiDB-lite"/>
    </source>
</evidence>
<feature type="region of interest" description="Disordered" evidence="1">
    <location>
        <begin position="294"/>
        <end position="319"/>
    </location>
</feature>
<accession>A0A6P7TV26</accession>
<proteinExistence type="predicted"/>
<evidence type="ECO:0000313" key="3">
    <source>
        <dbReference type="RefSeq" id="XP_029655608.1"/>
    </source>
</evidence>
<protein>
    <submittedName>
        <fullName evidence="3">Cell death regulator Aven</fullName>
    </submittedName>
</protein>
<dbReference type="PANTHER" id="PTHR16524">
    <property type="entry name" value="CELL DEATH REGULATOR AVEN"/>
    <property type="match status" value="1"/>
</dbReference>
<feature type="compositionally biased region" description="Basic and acidic residues" evidence="1">
    <location>
        <begin position="23"/>
        <end position="51"/>
    </location>
</feature>
<organism evidence="2 3">
    <name type="scientific">Octopus sinensis</name>
    <name type="common">East Asian common octopus</name>
    <dbReference type="NCBI Taxonomy" id="2607531"/>
    <lineage>
        <taxon>Eukaryota</taxon>
        <taxon>Metazoa</taxon>
        <taxon>Spiralia</taxon>
        <taxon>Lophotrochozoa</taxon>
        <taxon>Mollusca</taxon>
        <taxon>Cephalopoda</taxon>
        <taxon>Coleoidea</taxon>
        <taxon>Octopodiformes</taxon>
        <taxon>Octopoda</taxon>
        <taxon>Incirrata</taxon>
        <taxon>Octopodidae</taxon>
        <taxon>Octopus</taxon>
    </lineage>
</organism>
<feature type="compositionally biased region" description="Acidic residues" evidence="1">
    <location>
        <begin position="52"/>
        <end position="61"/>
    </location>
</feature>
<evidence type="ECO:0000313" key="2">
    <source>
        <dbReference type="Proteomes" id="UP000515154"/>
    </source>
</evidence>